<protein>
    <recommendedName>
        <fullName evidence="3">Cyanobacterial aminoacyl-tRNA synthetase CAAD domain-containing protein</fullName>
    </recommendedName>
</protein>
<organism evidence="2">
    <name type="scientific">Pyramimonas obovata</name>
    <dbReference type="NCBI Taxonomy" id="1411642"/>
    <lineage>
        <taxon>Eukaryota</taxon>
        <taxon>Viridiplantae</taxon>
        <taxon>Chlorophyta</taxon>
        <taxon>Pyramimonadophyceae</taxon>
        <taxon>Pyramimonadales</taxon>
        <taxon>Pyramimonadaceae</taxon>
        <taxon>Pyramimonas</taxon>
        <taxon>Pyramimonas incertae sedis</taxon>
    </lineage>
</organism>
<dbReference type="EMBL" id="HBFA01022607">
    <property type="protein sequence ID" value="CAD8672785.1"/>
    <property type="molecule type" value="Transcribed_RNA"/>
</dbReference>
<accession>A0A7S0RBE9</accession>
<gene>
    <name evidence="2" type="ORF">POBO1169_LOCUS11486</name>
</gene>
<proteinExistence type="predicted"/>
<dbReference type="AlphaFoldDB" id="A0A7S0RBE9"/>
<evidence type="ECO:0000256" key="1">
    <source>
        <dbReference type="SAM" id="Coils"/>
    </source>
</evidence>
<evidence type="ECO:0008006" key="3">
    <source>
        <dbReference type="Google" id="ProtNLM"/>
    </source>
</evidence>
<reference evidence="2" key="1">
    <citation type="submission" date="2021-01" db="EMBL/GenBank/DDBJ databases">
        <authorList>
            <person name="Corre E."/>
            <person name="Pelletier E."/>
            <person name="Niang G."/>
            <person name="Scheremetjew M."/>
            <person name="Finn R."/>
            <person name="Kale V."/>
            <person name="Holt S."/>
            <person name="Cochrane G."/>
            <person name="Meng A."/>
            <person name="Brown T."/>
            <person name="Cohen L."/>
        </authorList>
    </citation>
    <scope>NUCLEOTIDE SEQUENCE</scope>
    <source>
        <strain evidence="2">CCMP722</strain>
    </source>
</reference>
<name>A0A7S0RBE9_9CHLO</name>
<sequence>MAARALFASTSALGALKAKSTAAPVNQRATVRVSCDARESPKQVAFKTARNAALIAATSSAILAPGFAQADQLDEQLEKCTSDFCRERVLKKYGASMEQAERKARMEAFASKVEVPVIEAPAIVSGGEDAAAARAAAKEQAIKAREEKAAAASAAKAEVEAKIAAEKAAAQRAAEAAERAATAKKAAEEQAAAEEKARAAAAKEAAKGKHSLAGDTVAAVLPTAILLAATSTYLTGTTKNITDGDFEGWLEKNKDAFTAYPNKTNVGIAIALMLGSDVVFNNIPLFNLLLPNLWKLIGTSSVLYLAFRYLKEGAKPEEDIQLFVEATIPKELPTVKTVTEKTTATLTETVDYLKAVETEKLTDDVKAKVEAIDNKPVVIGYSAAFIAVLVLTGKIVNLPVLSLLLPKTTELMGVIVSIVAIDRYLVSKSATVEADLDIAKEKVSALKLPGTMKKKAE</sequence>
<evidence type="ECO:0000313" key="2">
    <source>
        <dbReference type="EMBL" id="CAD8672785.1"/>
    </source>
</evidence>
<keyword evidence="1" id="KW-0175">Coiled coil</keyword>
<feature type="coiled-coil region" evidence="1">
    <location>
        <begin position="142"/>
        <end position="205"/>
    </location>
</feature>